<evidence type="ECO:0000256" key="1">
    <source>
        <dbReference type="ARBA" id="ARBA00003979"/>
    </source>
</evidence>
<comment type="catalytic activity">
    <reaction evidence="9">
        <text>1D-myo-inositol 1,3,4,5,6-pentakisphosphate + ATP = 1D-myo-inositol hexakisphosphate + ADP + H(+)</text>
        <dbReference type="Rhea" id="RHEA:20313"/>
        <dbReference type="ChEBI" id="CHEBI:15378"/>
        <dbReference type="ChEBI" id="CHEBI:30616"/>
        <dbReference type="ChEBI" id="CHEBI:57733"/>
        <dbReference type="ChEBI" id="CHEBI:58130"/>
        <dbReference type="ChEBI" id="CHEBI:456216"/>
        <dbReference type="EC" id="2.7.1.158"/>
    </reaction>
</comment>
<keyword evidence="8 9" id="KW-0067">ATP-binding</keyword>
<evidence type="ECO:0000256" key="5">
    <source>
        <dbReference type="ARBA" id="ARBA00022679"/>
    </source>
</evidence>
<accession>N1PRE0</accession>
<keyword evidence="5 9" id="KW-0808">Transferase</keyword>
<evidence type="ECO:0000313" key="10">
    <source>
        <dbReference type="EMBL" id="EME44935.1"/>
    </source>
</evidence>
<dbReference type="GO" id="GO:0032958">
    <property type="term" value="P:inositol phosphate biosynthetic process"/>
    <property type="evidence" value="ECO:0007669"/>
    <property type="project" value="TreeGrafter"/>
</dbReference>
<name>N1PRE0_DOTSN</name>
<protein>
    <recommendedName>
        <fullName evidence="4 9">Inositol-pentakisphosphate 2-kinase</fullName>
        <ecNumber evidence="3 9">2.7.1.158</ecNumber>
    </recommendedName>
</protein>
<reference evidence="11" key="1">
    <citation type="journal article" date="2012" name="PLoS Genet.">
        <title>The genomes of the fungal plant pathogens Cladosporium fulvum and Dothistroma septosporum reveal adaptation to different hosts and lifestyles but also signatures of common ancestry.</title>
        <authorList>
            <person name="de Wit P.J.G.M."/>
            <person name="van der Burgt A."/>
            <person name="Oekmen B."/>
            <person name="Stergiopoulos I."/>
            <person name="Abd-Elsalam K.A."/>
            <person name="Aerts A.L."/>
            <person name="Bahkali A.H."/>
            <person name="Beenen H.G."/>
            <person name="Chettri P."/>
            <person name="Cox M.P."/>
            <person name="Datema E."/>
            <person name="de Vries R.P."/>
            <person name="Dhillon B."/>
            <person name="Ganley A.R."/>
            <person name="Griffiths S.A."/>
            <person name="Guo Y."/>
            <person name="Hamelin R.C."/>
            <person name="Henrissat B."/>
            <person name="Kabir M.S."/>
            <person name="Jashni M.K."/>
            <person name="Kema G."/>
            <person name="Klaubauf S."/>
            <person name="Lapidus A."/>
            <person name="Levasseur A."/>
            <person name="Lindquist E."/>
            <person name="Mehrabi R."/>
            <person name="Ohm R.A."/>
            <person name="Owen T.J."/>
            <person name="Salamov A."/>
            <person name="Schwelm A."/>
            <person name="Schijlen E."/>
            <person name="Sun H."/>
            <person name="van den Burg H.A."/>
            <person name="van Ham R.C.H.J."/>
            <person name="Zhang S."/>
            <person name="Goodwin S.B."/>
            <person name="Grigoriev I.V."/>
            <person name="Collemare J."/>
            <person name="Bradshaw R.E."/>
        </authorList>
    </citation>
    <scope>NUCLEOTIDE SEQUENCE [LARGE SCALE GENOMIC DNA]</scope>
    <source>
        <strain evidence="11">NZE10 / CBS 128990</strain>
    </source>
</reference>
<dbReference type="InterPro" id="IPR009286">
    <property type="entry name" value="Ins_P5_2-kin"/>
</dbReference>
<evidence type="ECO:0000256" key="4">
    <source>
        <dbReference type="ARBA" id="ARBA00014846"/>
    </source>
</evidence>
<dbReference type="OrthoDB" id="272370at2759"/>
<dbReference type="OMA" id="WYTNSES"/>
<evidence type="ECO:0000256" key="8">
    <source>
        <dbReference type="ARBA" id="ARBA00022840"/>
    </source>
</evidence>
<dbReference type="PANTHER" id="PTHR14456:SF2">
    <property type="entry name" value="INOSITOL-PENTAKISPHOSPHATE 2-KINASE"/>
    <property type="match status" value="1"/>
</dbReference>
<dbReference type="AlphaFoldDB" id="N1PRE0"/>
<dbReference type="PANTHER" id="PTHR14456">
    <property type="entry name" value="INOSITOL POLYPHOSPHATE KINASE 1"/>
    <property type="match status" value="1"/>
</dbReference>
<gene>
    <name evidence="10" type="ORF">DOTSEDRAFT_70851</name>
</gene>
<dbReference type="EMBL" id="KB446538">
    <property type="protein sequence ID" value="EME44935.1"/>
    <property type="molecule type" value="Genomic_DNA"/>
</dbReference>
<comment type="similarity">
    <text evidence="2">Belongs to the IPK1 type 1 family.</text>
</comment>
<keyword evidence="6 9" id="KW-0547">Nucleotide-binding</keyword>
<dbReference type="eggNOG" id="ENOG502S7VH">
    <property type="taxonomic scope" value="Eukaryota"/>
</dbReference>
<comment type="function">
    <text evidence="9">Phosphorylates Ins(1,3,4,5,6)P5 at position 2 to form Ins(1,2,3,4,5,6)P6 (InsP6 or phytate).</text>
</comment>
<evidence type="ECO:0000256" key="2">
    <source>
        <dbReference type="ARBA" id="ARBA00008305"/>
    </source>
</evidence>
<dbReference type="GO" id="GO:0005634">
    <property type="term" value="C:nucleus"/>
    <property type="evidence" value="ECO:0007669"/>
    <property type="project" value="TreeGrafter"/>
</dbReference>
<dbReference type="HOGENOM" id="CLU_031304_0_0_1"/>
<dbReference type="EC" id="2.7.1.158" evidence="3 9"/>
<dbReference type="STRING" id="675120.N1PRE0"/>
<organism evidence="10 11">
    <name type="scientific">Dothistroma septosporum (strain NZE10 / CBS 128990)</name>
    <name type="common">Red band needle blight fungus</name>
    <name type="synonym">Mycosphaerella pini</name>
    <dbReference type="NCBI Taxonomy" id="675120"/>
    <lineage>
        <taxon>Eukaryota</taxon>
        <taxon>Fungi</taxon>
        <taxon>Dikarya</taxon>
        <taxon>Ascomycota</taxon>
        <taxon>Pezizomycotina</taxon>
        <taxon>Dothideomycetes</taxon>
        <taxon>Dothideomycetidae</taxon>
        <taxon>Mycosphaerellales</taxon>
        <taxon>Mycosphaerellaceae</taxon>
        <taxon>Dothistroma</taxon>
    </lineage>
</organism>
<feature type="non-terminal residue" evidence="10">
    <location>
        <position position="1"/>
    </location>
</feature>
<comment type="domain">
    <text evidence="9">The EXKPK motif is conserved in inositol-pentakisphosphate 2-kinases of both family 1 and 2.</text>
</comment>
<dbReference type="GO" id="GO:0005524">
    <property type="term" value="F:ATP binding"/>
    <property type="evidence" value="ECO:0007669"/>
    <property type="project" value="UniProtKB-KW"/>
</dbReference>
<proteinExistence type="inferred from homology"/>
<evidence type="ECO:0000256" key="3">
    <source>
        <dbReference type="ARBA" id="ARBA00012023"/>
    </source>
</evidence>
<evidence type="ECO:0000256" key="6">
    <source>
        <dbReference type="ARBA" id="ARBA00022741"/>
    </source>
</evidence>
<dbReference type="GO" id="GO:0035299">
    <property type="term" value="F:inositol-1,3,4,5,6-pentakisphosphate 2-kinase activity"/>
    <property type="evidence" value="ECO:0007669"/>
    <property type="project" value="UniProtKB-EC"/>
</dbReference>
<keyword evidence="11" id="KW-1185">Reference proteome</keyword>
<evidence type="ECO:0000313" key="11">
    <source>
        <dbReference type="Proteomes" id="UP000016933"/>
    </source>
</evidence>
<evidence type="ECO:0000256" key="9">
    <source>
        <dbReference type="RuleBase" id="RU364126"/>
    </source>
</evidence>
<sequence length="202" mass="22869">MQSISALLVTDMTLKEGEIGMQLKPKWLAQSPTAPANSKRCRTCALRAYRAYERIRTATDAQETCPLDLVNTNIDERRKVVYAITTDRDIREFLLGQALALFEQLRICQMKLDQYGALRVADQGPVSNLCKAMTLRDCSLFVKLSGNSIDARLGDLDLKQAEKLPRWQAIESTLVNEGWYTNTEREDVRGRERICLLSRSGP</sequence>
<evidence type="ECO:0000256" key="7">
    <source>
        <dbReference type="ARBA" id="ARBA00022777"/>
    </source>
</evidence>
<dbReference type="Proteomes" id="UP000016933">
    <property type="component" value="Unassembled WGS sequence"/>
</dbReference>
<comment type="function">
    <text evidence="1">Has kinase activity and phosphorylates inositol-1,3,4,5,6-pentakisphosphate (Ins(1,3,4,5,6)P5) to produce 1,2,3,4,5,6-hexakisphosphate (InsP6), also known as phytate.</text>
</comment>
<keyword evidence="7 9" id="KW-0418">Kinase</keyword>
<dbReference type="Pfam" id="PF06090">
    <property type="entry name" value="Ins_P5_2-kin"/>
    <property type="match status" value="2"/>
</dbReference>
<reference evidence="10 11" key="2">
    <citation type="journal article" date="2012" name="PLoS Pathog.">
        <title>Diverse lifestyles and strategies of plant pathogenesis encoded in the genomes of eighteen Dothideomycetes fungi.</title>
        <authorList>
            <person name="Ohm R.A."/>
            <person name="Feau N."/>
            <person name="Henrissat B."/>
            <person name="Schoch C.L."/>
            <person name="Horwitz B.A."/>
            <person name="Barry K.W."/>
            <person name="Condon B.J."/>
            <person name="Copeland A.C."/>
            <person name="Dhillon B."/>
            <person name="Glaser F."/>
            <person name="Hesse C.N."/>
            <person name="Kosti I."/>
            <person name="LaButti K."/>
            <person name="Lindquist E.A."/>
            <person name="Lucas S."/>
            <person name="Salamov A.A."/>
            <person name="Bradshaw R.E."/>
            <person name="Ciuffetti L."/>
            <person name="Hamelin R.C."/>
            <person name="Kema G.H.J."/>
            <person name="Lawrence C."/>
            <person name="Scott J.A."/>
            <person name="Spatafora J.W."/>
            <person name="Turgeon B.G."/>
            <person name="de Wit P.J.G.M."/>
            <person name="Zhong S."/>
            <person name="Goodwin S.B."/>
            <person name="Grigoriev I.V."/>
        </authorList>
    </citation>
    <scope>NUCLEOTIDE SEQUENCE [LARGE SCALE GENOMIC DNA]</scope>
    <source>
        <strain evidence="11">NZE10 / CBS 128990</strain>
    </source>
</reference>